<gene>
    <name evidence="1" type="ORF">K444DRAFT_625589</name>
</gene>
<dbReference type="EMBL" id="KZ613747">
    <property type="protein sequence ID" value="PMD64968.1"/>
    <property type="molecule type" value="Genomic_DNA"/>
</dbReference>
<evidence type="ECO:0000313" key="1">
    <source>
        <dbReference type="EMBL" id="PMD64968.1"/>
    </source>
</evidence>
<evidence type="ECO:0000313" key="2">
    <source>
        <dbReference type="Proteomes" id="UP000235371"/>
    </source>
</evidence>
<reference evidence="1 2" key="1">
    <citation type="submission" date="2016-04" db="EMBL/GenBank/DDBJ databases">
        <title>A degradative enzymes factory behind the ericoid mycorrhizal symbiosis.</title>
        <authorList>
            <consortium name="DOE Joint Genome Institute"/>
            <person name="Martino E."/>
            <person name="Morin E."/>
            <person name="Grelet G."/>
            <person name="Kuo A."/>
            <person name="Kohler A."/>
            <person name="Daghino S."/>
            <person name="Barry K."/>
            <person name="Choi C."/>
            <person name="Cichocki N."/>
            <person name="Clum A."/>
            <person name="Copeland A."/>
            <person name="Hainaut M."/>
            <person name="Haridas S."/>
            <person name="Labutti K."/>
            <person name="Lindquist E."/>
            <person name="Lipzen A."/>
            <person name="Khouja H.-R."/>
            <person name="Murat C."/>
            <person name="Ohm R."/>
            <person name="Olson A."/>
            <person name="Spatafora J."/>
            <person name="Veneault-Fourrey C."/>
            <person name="Henrissat B."/>
            <person name="Grigoriev I."/>
            <person name="Martin F."/>
            <person name="Perotto S."/>
        </authorList>
    </citation>
    <scope>NUCLEOTIDE SEQUENCE [LARGE SCALE GENOMIC DNA]</scope>
    <source>
        <strain evidence="1 2">E</strain>
    </source>
</reference>
<dbReference type="InParanoid" id="A0A2J6TPU7"/>
<name>A0A2J6TPU7_9HELO</name>
<organism evidence="1 2">
    <name type="scientific">Hyaloscypha bicolor E</name>
    <dbReference type="NCBI Taxonomy" id="1095630"/>
    <lineage>
        <taxon>Eukaryota</taxon>
        <taxon>Fungi</taxon>
        <taxon>Dikarya</taxon>
        <taxon>Ascomycota</taxon>
        <taxon>Pezizomycotina</taxon>
        <taxon>Leotiomycetes</taxon>
        <taxon>Helotiales</taxon>
        <taxon>Hyaloscyphaceae</taxon>
        <taxon>Hyaloscypha</taxon>
        <taxon>Hyaloscypha bicolor</taxon>
    </lineage>
</organism>
<dbReference type="AlphaFoldDB" id="A0A2J6TPU7"/>
<dbReference type="RefSeq" id="XP_024741872.1">
    <property type="nucleotide sequence ID" value="XM_024882545.1"/>
</dbReference>
<dbReference type="STRING" id="1095630.A0A2J6TPU7"/>
<protein>
    <submittedName>
        <fullName evidence="1">Uncharacterized protein</fullName>
    </submittedName>
</protein>
<dbReference type="GeneID" id="36590622"/>
<sequence>MSPYAQPERFGFSAEGNSPITSFEFEGVANQVSINEREDELFFGHQDGNFQPLDATFDFDPVATGRQVSNSKVVEISIDNKDGVGNGKDSYTLYLGDGSSFPKKSQWASFERMFNNNQKAIFSSCQQRKMPNGAGKEVGTIYDSIQQEAKETKVDHRFVLATIIHDSGGCVRVPTSNLGVCNPGLVQDHDGKATCNSDITHKVLDPCPN</sequence>
<accession>A0A2J6TPU7</accession>
<proteinExistence type="predicted"/>
<dbReference type="OrthoDB" id="1193027at2759"/>
<keyword evidence="2" id="KW-1185">Reference proteome</keyword>
<dbReference type="Proteomes" id="UP000235371">
    <property type="component" value="Unassembled WGS sequence"/>
</dbReference>